<dbReference type="RefSeq" id="WP_016361704.1">
    <property type="nucleotide sequence ID" value="NZ_KE161007.1"/>
</dbReference>
<evidence type="ECO:0000259" key="1">
    <source>
        <dbReference type="Pfam" id="PF00534"/>
    </source>
</evidence>
<evidence type="ECO:0000313" key="3">
    <source>
        <dbReference type="Proteomes" id="UP000003233"/>
    </source>
</evidence>
<dbReference type="SUPFAM" id="SSF53756">
    <property type="entry name" value="UDP-Glycosyltransferase/glycogen phosphorylase"/>
    <property type="match status" value="1"/>
</dbReference>
<dbReference type="GO" id="GO:0016757">
    <property type="term" value="F:glycosyltransferase activity"/>
    <property type="evidence" value="ECO:0007669"/>
    <property type="project" value="InterPro"/>
</dbReference>
<evidence type="ECO:0000313" key="2">
    <source>
        <dbReference type="EMBL" id="EPC09196.1"/>
    </source>
</evidence>
<dbReference type="AlphaFoldDB" id="S2LGK7"/>
<dbReference type="InterPro" id="IPR050194">
    <property type="entry name" value="Glycosyltransferase_grp1"/>
</dbReference>
<dbReference type="EMBL" id="AGWJ02000002">
    <property type="protein sequence ID" value="EPC09196.1"/>
    <property type="molecule type" value="Genomic_DNA"/>
</dbReference>
<organism evidence="2 3">
    <name type="scientific">Fusobacterium ulcerans 12-1B</name>
    <dbReference type="NCBI Taxonomy" id="457404"/>
    <lineage>
        <taxon>Bacteria</taxon>
        <taxon>Fusobacteriati</taxon>
        <taxon>Fusobacteriota</taxon>
        <taxon>Fusobacteriia</taxon>
        <taxon>Fusobacteriales</taxon>
        <taxon>Fusobacteriaceae</taxon>
        <taxon>Fusobacterium</taxon>
    </lineage>
</organism>
<dbReference type="Proteomes" id="UP000003233">
    <property type="component" value="Unassembled WGS sequence"/>
</dbReference>
<comment type="caution">
    <text evidence="2">The sequence shown here is derived from an EMBL/GenBank/DDBJ whole genome shotgun (WGS) entry which is preliminary data.</text>
</comment>
<name>S2LGK7_9FUSO</name>
<sequence length="399" mass="47942">MNKKKISLFYTIKRFKNLELYKDPGMVPYYLSKNYELESNIIYSNEKKIKVMEKFRNIKLKELKYYNFGKIIKKIDKFKILENISFYIYLLKEAKEIDYLMFFHLGTDKIFLTLLYKILNKNGKIYLKLDIRTDSIKFYNQNFKNIFRKIQKKILQNILKKIDLISCETKECFDEIRQNGLCNFDIFDKLAYIQNGFDEEYLIENNIKVKKIEEKENIMITVGRIGTEQKNNEMLLKVIDKIDLKDWKIYIIGPYTEQFKRYYDDFIKSNPDKKGKVILVGNIEDKNLLFDYYNRAKVFLLTSRWEGFAIVYPEALRFGDYIITTDVGGAKDITNNGKIGVVTEIENEEQYKNEILKVINEEINLEEKYNQSLEWSEEKFLWNNIVKHEKFKEFFTGEN</sequence>
<dbReference type="CDD" id="cd03801">
    <property type="entry name" value="GT4_PimA-like"/>
    <property type="match status" value="1"/>
</dbReference>
<dbReference type="PANTHER" id="PTHR45947:SF3">
    <property type="entry name" value="SULFOQUINOVOSYL TRANSFERASE SQD2"/>
    <property type="match status" value="1"/>
</dbReference>
<dbReference type="HOGENOM" id="CLU_055430_0_0_0"/>
<dbReference type="PATRIC" id="fig|457404.5.peg.692"/>
<dbReference type="Gene3D" id="3.40.50.2000">
    <property type="entry name" value="Glycogen Phosphorylase B"/>
    <property type="match status" value="2"/>
</dbReference>
<feature type="domain" description="Glycosyl transferase family 1" evidence="1">
    <location>
        <begin position="204"/>
        <end position="370"/>
    </location>
</feature>
<dbReference type="Pfam" id="PF00534">
    <property type="entry name" value="Glycos_transf_1"/>
    <property type="match status" value="1"/>
</dbReference>
<reference evidence="2 3" key="1">
    <citation type="submission" date="2012-07" db="EMBL/GenBank/DDBJ databases">
        <title>The Genome Sequence of Fusobacterium ulcerans 12_1B.</title>
        <authorList>
            <consortium name="The Broad Institute Genome Sequencing Platform"/>
            <person name="Earl A."/>
            <person name="Ward D."/>
            <person name="Feldgarden M."/>
            <person name="Gevers D."/>
            <person name="Strauss J."/>
            <person name="Ambrose C.E."/>
            <person name="Allen-Vercoe E."/>
            <person name="Walker B."/>
            <person name="Young S.K."/>
            <person name="Zeng Q."/>
            <person name="Gargeya S."/>
            <person name="Fitzgerald M."/>
            <person name="Haas B."/>
            <person name="Abouelleil A."/>
            <person name="Alvarado L."/>
            <person name="Arachchi H.M."/>
            <person name="Berlin A.M."/>
            <person name="Chapman S.B."/>
            <person name="Goldberg J."/>
            <person name="Griggs A."/>
            <person name="Gujja S."/>
            <person name="Hansen M."/>
            <person name="Howarth C."/>
            <person name="Imamovic A."/>
            <person name="Larimer J."/>
            <person name="McCowen C."/>
            <person name="Montmayeur A."/>
            <person name="Murphy C."/>
            <person name="Neiman D."/>
            <person name="Pearson M."/>
            <person name="Priest M."/>
            <person name="Roberts A."/>
            <person name="Saif S."/>
            <person name="Shea T."/>
            <person name="Sisk P."/>
            <person name="Sykes S."/>
            <person name="Wortman J."/>
            <person name="Nusbaum C."/>
            <person name="Birren B."/>
        </authorList>
    </citation>
    <scope>NUCLEOTIDE SEQUENCE [LARGE SCALE GENOMIC DNA]</scope>
    <source>
        <strain evidence="2 3">12_1B</strain>
    </source>
</reference>
<gene>
    <name evidence="2" type="ORF">HMPREF0402_04110</name>
</gene>
<dbReference type="PANTHER" id="PTHR45947">
    <property type="entry name" value="SULFOQUINOVOSYL TRANSFERASE SQD2"/>
    <property type="match status" value="1"/>
</dbReference>
<dbReference type="InterPro" id="IPR001296">
    <property type="entry name" value="Glyco_trans_1"/>
</dbReference>
<proteinExistence type="predicted"/>
<keyword evidence="3" id="KW-1185">Reference proteome</keyword>
<accession>S2LGK7</accession>
<protein>
    <recommendedName>
        <fullName evidence="1">Glycosyl transferase family 1 domain-containing protein</fullName>
    </recommendedName>
</protein>